<dbReference type="CDD" id="cd00338">
    <property type="entry name" value="Ser_Recombinase"/>
    <property type="match status" value="1"/>
</dbReference>
<proteinExistence type="predicted"/>
<dbReference type="InterPro" id="IPR006119">
    <property type="entry name" value="Resolv_N"/>
</dbReference>
<feature type="domain" description="Resolvase/invertase-type recombinase catalytic" evidence="2">
    <location>
        <begin position="40"/>
        <end position="213"/>
    </location>
</feature>
<gene>
    <name evidence="3" type="ORF">SAMN05421837_103741</name>
</gene>
<dbReference type="InterPro" id="IPR011109">
    <property type="entry name" value="DNA_bind_recombinase_dom"/>
</dbReference>
<name>A0A1H5QPQ1_9PSEU</name>
<dbReference type="EMBL" id="FNUJ01000003">
    <property type="protein sequence ID" value="SEF27328.1"/>
    <property type="molecule type" value="Genomic_DNA"/>
</dbReference>
<protein>
    <submittedName>
        <fullName evidence="3">Site-specific DNA recombinase</fullName>
    </submittedName>
</protein>
<dbReference type="GO" id="GO:0003677">
    <property type="term" value="F:DNA binding"/>
    <property type="evidence" value="ECO:0007669"/>
    <property type="project" value="InterPro"/>
</dbReference>
<dbReference type="Proteomes" id="UP000198878">
    <property type="component" value="Unassembled WGS sequence"/>
</dbReference>
<dbReference type="InterPro" id="IPR038109">
    <property type="entry name" value="DNA_bind_recomb_sf"/>
</dbReference>
<dbReference type="InterPro" id="IPR050639">
    <property type="entry name" value="SSR_resolvase"/>
</dbReference>
<evidence type="ECO:0000256" key="1">
    <source>
        <dbReference type="SAM" id="Coils"/>
    </source>
</evidence>
<dbReference type="GO" id="GO:0000150">
    <property type="term" value="F:DNA strand exchange activity"/>
    <property type="evidence" value="ECO:0007669"/>
    <property type="project" value="InterPro"/>
</dbReference>
<evidence type="ECO:0000259" key="2">
    <source>
        <dbReference type="SMART" id="SM00857"/>
    </source>
</evidence>
<keyword evidence="4" id="KW-1185">Reference proteome</keyword>
<keyword evidence="1" id="KW-0175">Coiled coil</keyword>
<evidence type="ECO:0000313" key="4">
    <source>
        <dbReference type="Proteomes" id="UP000198878"/>
    </source>
</evidence>
<dbReference type="OrthoDB" id="3372479at2"/>
<dbReference type="SUPFAM" id="SSF53041">
    <property type="entry name" value="Resolvase-like"/>
    <property type="match status" value="1"/>
</dbReference>
<evidence type="ECO:0000313" key="3">
    <source>
        <dbReference type="EMBL" id="SEF27328.1"/>
    </source>
</evidence>
<accession>A0A1H5QPQ1</accession>
<dbReference type="SMART" id="SM00857">
    <property type="entry name" value="Resolvase"/>
    <property type="match status" value="1"/>
</dbReference>
<dbReference type="Gene3D" id="3.90.1750.20">
    <property type="entry name" value="Putative Large Serine Recombinase, Chain B, Domain 2"/>
    <property type="match status" value="1"/>
</dbReference>
<sequence length="698" mass="78007">MAHGPEAIRAWAGPRRVDRVSAFIGQSPAAVQLEPAIIRVAFLGRTSTYDQQDPTLSLPRQFRNCVSALPENATITAHFYDIESGRKEADVRSGSRAHEMFDIDIPRDGGIQELLDEAARPGRRFDVVICEDISRIARRTYIGTRIEHQLEQLGVPLFAVDEGVRISEPGKRTKTATQILTRRVKQGVAEWYVTEMLEKSWDGFETHTDQGYNVGKPCYGYRADHIKHPVPAKRAKGMKKTKLKVHEVEGAVVRKVYEWRVSERLGYQAIADRLNKDLTTNPPPVPVDPTRAVGVWTYSSVREVLTNPKHTGHMVWNRRARKGNGKNKLNPPTEWVWSPKPAHEALVDLDTFVLAQQVAPQRERSRTSPGKSRDPQAKVVYPLRSFVYCELCGRRMCGNKPTAHRYYACAPKRAWRPAGHPTICRVREDSLLEALESFLDSRLFGAYRQDLLDRNLKDLDHAGRRDRVDRIRALERALAENATKSKNLLRTLEVADDVSKEMVRDINERRAELRVEKASLEAQLEEAEETARQAPNADLLHELPLGAVRLDGLPDELTRQLFEALRLEIRYDHATQKATCRVTLVGESLAAVSQVLNRSNVVPLPVEIADSPATSKEGQQMASSSTSSSMMVCVASRRGHVQHPHEPGSLLNSGFPRLSGLADVVARAVTPGEVTVFVRSVVPGVGALGGIAEGWERV</sequence>
<organism evidence="3 4">
    <name type="scientific">Amycolatopsis pretoriensis</name>
    <dbReference type="NCBI Taxonomy" id="218821"/>
    <lineage>
        <taxon>Bacteria</taxon>
        <taxon>Bacillati</taxon>
        <taxon>Actinomycetota</taxon>
        <taxon>Actinomycetes</taxon>
        <taxon>Pseudonocardiales</taxon>
        <taxon>Pseudonocardiaceae</taxon>
        <taxon>Amycolatopsis</taxon>
    </lineage>
</organism>
<dbReference type="AlphaFoldDB" id="A0A1H5QPQ1"/>
<reference evidence="4" key="1">
    <citation type="submission" date="2016-10" db="EMBL/GenBank/DDBJ databases">
        <authorList>
            <person name="Varghese N."/>
            <person name="Submissions S."/>
        </authorList>
    </citation>
    <scope>NUCLEOTIDE SEQUENCE [LARGE SCALE GENOMIC DNA]</scope>
    <source>
        <strain evidence="4">DSM 44654</strain>
    </source>
</reference>
<dbReference type="Pfam" id="PF00239">
    <property type="entry name" value="Resolvase"/>
    <property type="match status" value="1"/>
</dbReference>
<dbReference type="STRING" id="218821.SAMN05421837_103741"/>
<dbReference type="PANTHER" id="PTHR30461:SF23">
    <property type="entry name" value="DNA RECOMBINASE-RELATED"/>
    <property type="match status" value="1"/>
</dbReference>
<feature type="coiled-coil region" evidence="1">
    <location>
        <begin position="503"/>
        <end position="537"/>
    </location>
</feature>
<dbReference type="PANTHER" id="PTHR30461">
    <property type="entry name" value="DNA-INVERTASE FROM LAMBDOID PROPHAGE"/>
    <property type="match status" value="1"/>
</dbReference>
<dbReference type="InterPro" id="IPR036162">
    <property type="entry name" value="Resolvase-like_N_sf"/>
</dbReference>
<dbReference type="Gene3D" id="3.40.50.1390">
    <property type="entry name" value="Resolvase, N-terminal catalytic domain"/>
    <property type="match status" value="1"/>
</dbReference>
<dbReference type="Pfam" id="PF07508">
    <property type="entry name" value="Recombinase"/>
    <property type="match status" value="1"/>
</dbReference>
<dbReference type="RefSeq" id="WP_158104098.1">
    <property type="nucleotide sequence ID" value="NZ_FNUJ01000003.1"/>
</dbReference>